<sequence length="151" mass="17367">MATMTDNAIIKRKHRTLSIAEKVKLCDLKKAGRSNKNLAIQFNIGLQTTRDIIKKDAELRKFVSDSQTERGLFIKKNISKGRYPQLDECLFQWFLQRRAENVPMSGSMLMCKAKWYCEKLGITDLNCSLGFLHRWKTRHGVSDKSVTGEKA</sequence>
<dbReference type="PANTHER" id="PTHR19303">
    <property type="entry name" value="TRANSPOSON"/>
    <property type="match status" value="1"/>
</dbReference>
<evidence type="ECO:0000313" key="5">
    <source>
        <dbReference type="EMBL" id="CAL4206762.1"/>
    </source>
</evidence>
<accession>A0AAV2SLD1</accession>
<protein>
    <recommendedName>
        <fullName evidence="4">HTH CENPB-type domain-containing protein</fullName>
    </recommendedName>
</protein>
<dbReference type="Pfam" id="PF04218">
    <property type="entry name" value="CENP-B_N"/>
    <property type="match status" value="1"/>
</dbReference>
<feature type="non-terminal residue" evidence="5">
    <location>
        <position position="151"/>
    </location>
</feature>
<organism evidence="5 6">
    <name type="scientific">Meganyctiphanes norvegica</name>
    <name type="common">Northern krill</name>
    <name type="synonym">Thysanopoda norvegica</name>
    <dbReference type="NCBI Taxonomy" id="48144"/>
    <lineage>
        <taxon>Eukaryota</taxon>
        <taxon>Metazoa</taxon>
        <taxon>Ecdysozoa</taxon>
        <taxon>Arthropoda</taxon>
        <taxon>Crustacea</taxon>
        <taxon>Multicrustacea</taxon>
        <taxon>Malacostraca</taxon>
        <taxon>Eumalacostraca</taxon>
        <taxon>Eucarida</taxon>
        <taxon>Euphausiacea</taxon>
        <taxon>Euphausiidae</taxon>
        <taxon>Meganyctiphanes</taxon>
    </lineage>
</organism>
<keyword evidence="2" id="KW-0238">DNA-binding</keyword>
<keyword evidence="6" id="KW-1185">Reference proteome</keyword>
<evidence type="ECO:0000256" key="2">
    <source>
        <dbReference type="ARBA" id="ARBA00023125"/>
    </source>
</evidence>
<evidence type="ECO:0000256" key="3">
    <source>
        <dbReference type="ARBA" id="ARBA00023242"/>
    </source>
</evidence>
<comment type="subcellular location">
    <subcellularLocation>
        <location evidence="1">Nucleus</location>
    </subcellularLocation>
</comment>
<dbReference type="InterPro" id="IPR009057">
    <property type="entry name" value="Homeodomain-like_sf"/>
</dbReference>
<dbReference type="InterPro" id="IPR007889">
    <property type="entry name" value="HTH_Psq"/>
</dbReference>
<keyword evidence="3" id="KW-0539">Nucleus</keyword>
<dbReference type="Proteomes" id="UP001497623">
    <property type="component" value="Unassembled WGS sequence"/>
</dbReference>
<proteinExistence type="predicted"/>
<evidence type="ECO:0000256" key="1">
    <source>
        <dbReference type="ARBA" id="ARBA00004123"/>
    </source>
</evidence>
<dbReference type="EMBL" id="CAXKWB010082210">
    <property type="protein sequence ID" value="CAL4206762.1"/>
    <property type="molecule type" value="Genomic_DNA"/>
</dbReference>
<evidence type="ECO:0000313" key="6">
    <source>
        <dbReference type="Proteomes" id="UP001497623"/>
    </source>
</evidence>
<dbReference type="GO" id="GO:0005634">
    <property type="term" value="C:nucleus"/>
    <property type="evidence" value="ECO:0007669"/>
    <property type="project" value="UniProtKB-SubCell"/>
</dbReference>
<evidence type="ECO:0000259" key="4">
    <source>
        <dbReference type="PROSITE" id="PS51253"/>
    </source>
</evidence>
<dbReference type="InterPro" id="IPR006600">
    <property type="entry name" value="HTH_CenpB_DNA-bd_dom"/>
</dbReference>
<dbReference type="PROSITE" id="PS51253">
    <property type="entry name" value="HTH_CENPB"/>
    <property type="match status" value="1"/>
</dbReference>
<dbReference type="SUPFAM" id="SSF46689">
    <property type="entry name" value="Homeodomain-like"/>
    <property type="match status" value="2"/>
</dbReference>
<dbReference type="PANTHER" id="PTHR19303:SF16">
    <property type="entry name" value="JERKY PROTEIN HOMOLOG-LIKE"/>
    <property type="match status" value="1"/>
</dbReference>
<feature type="domain" description="HTH CENPB-type" evidence="4">
    <location>
        <begin position="74"/>
        <end position="145"/>
    </location>
</feature>
<dbReference type="Pfam" id="PF03221">
    <property type="entry name" value="HTH_Tnp_Tc5"/>
    <property type="match status" value="1"/>
</dbReference>
<dbReference type="GO" id="GO:0003677">
    <property type="term" value="F:DNA binding"/>
    <property type="evidence" value="ECO:0007669"/>
    <property type="project" value="UniProtKB-KW"/>
</dbReference>
<reference evidence="5 6" key="1">
    <citation type="submission" date="2024-05" db="EMBL/GenBank/DDBJ databases">
        <authorList>
            <person name="Wallberg A."/>
        </authorList>
    </citation>
    <scope>NUCLEOTIDE SEQUENCE [LARGE SCALE GENOMIC DNA]</scope>
</reference>
<comment type="caution">
    <text evidence="5">The sequence shown here is derived from an EMBL/GenBank/DDBJ whole genome shotgun (WGS) entry which is preliminary data.</text>
</comment>
<dbReference type="InterPro" id="IPR050863">
    <property type="entry name" value="CenT-Element_Derived"/>
</dbReference>
<gene>
    <name evidence="5" type="ORF">MNOR_LOCUS38037</name>
</gene>
<dbReference type="AlphaFoldDB" id="A0AAV2SLD1"/>
<name>A0AAV2SLD1_MEGNR</name>
<dbReference type="SMART" id="SM00674">
    <property type="entry name" value="CENPB"/>
    <property type="match status" value="1"/>
</dbReference>
<dbReference type="Gene3D" id="1.10.10.60">
    <property type="entry name" value="Homeodomain-like"/>
    <property type="match status" value="2"/>
</dbReference>